<gene>
    <name evidence="2" type="ORF">PSAL00342_LOCUS3025</name>
</gene>
<feature type="compositionally biased region" description="Basic and acidic residues" evidence="1">
    <location>
        <begin position="41"/>
        <end position="50"/>
    </location>
</feature>
<dbReference type="AlphaFoldDB" id="A0A7S3UDH3"/>
<reference evidence="2" key="1">
    <citation type="submission" date="2021-01" db="EMBL/GenBank/DDBJ databases">
        <authorList>
            <person name="Corre E."/>
            <person name="Pelletier E."/>
            <person name="Niang G."/>
            <person name="Scheremetjew M."/>
            <person name="Finn R."/>
            <person name="Kale V."/>
            <person name="Holt S."/>
            <person name="Cochrane G."/>
            <person name="Meng A."/>
            <person name="Brown T."/>
            <person name="Cohen L."/>
        </authorList>
    </citation>
    <scope>NUCLEOTIDE SEQUENCE</scope>
    <source>
        <strain evidence="2">CCMP1897</strain>
    </source>
</reference>
<organism evidence="2">
    <name type="scientific">Picocystis salinarum</name>
    <dbReference type="NCBI Taxonomy" id="88271"/>
    <lineage>
        <taxon>Eukaryota</taxon>
        <taxon>Viridiplantae</taxon>
        <taxon>Chlorophyta</taxon>
        <taxon>Picocystophyceae</taxon>
        <taxon>Picocystales</taxon>
        <taxon>Picocystaceae</taxon>
        <taxon>Picocystis</taxon>
    </lineage>
</organism>
<proteinExistence type="predicted"/>
<accession>A0A7S3UDH3</accession>
<evidence type="ECO:0008006" key="3">
    <source>
        <dbReference type="Google" id="ProtNLM"/>
    </source>
</evidence>
<feature type="compositionally biased region" description="Basic and acidic residues" evidence="1">
    <location>
        <begin position="1"/>
        <end position="34"/>
    </location>
</feature>
<dbReference type="EMBL" id="HBIS01003361">
    <property type="protein sequence ID" value="CAE0609206.1"/>
    <property type="molecule type" value="Transcribed_RNA"/>
</dbReference>
<name>A0A7S3UDH3_9CHLO</name>
<feature type="compositionally biased region" description="Basic residues" evidence="1">
    <location>
        <begin position="116"/>
        <end position="127"/>
    </location>
</feature>
<evidence type="ECO:0000256" key="1">
    <source>
        <dbReference type="SAM" id="MobiDB-lite"/>
    </source>
</evidence>
<feature type="compositionally biased region" description="Acidic residues" evidence="1">
    <location>
        <begin position="57"/>
        <end position="71"/>
    </location>
</feature>
<sequence>MDVAHRSDMRGRTSHGSWKERALAKTKRRGDPKQEGGLGDGKQDVRDDARTSSTTADSEDLEDTDVASDDGDSYHDEAKIEEEGELERAVALSLSQPVEGMDEQHGRDDDASPSTKRGKKRKGKRTKIRRYKPSIPLSEDTMQHTFSTLTEGKGHFDALDVQRMALELGVSLETEVAYDMIALCASGASEQVDWARFRFFLAQLYDVDPPRPS</sequence>
<protein>
    <recommendedName>
        <fullName evidence="3">EF-hand domain-containing protein</fullName>
    </recommendedName>
</protein>
<evidence type="ECO:0000313" key="2">
    <source>
        <dbReference type="EMBL" id="CAE0609206.1"/>
    </source>
</evidence>
<feature type="region of interest" description="Disordered" evidence="1">
    <location>
        <begin position="1"/>
        <end position="127"/>
    </location>
</feature>